<gene>
    <name evidence="3" type="ORF">IRJ41_020323</name>
</gene>
<proteinExistence type="predicted"/>
<keyword evidence="4" id="KW-1185">Reference proteome</keyword>
<feature type="region of interest" description="Disordered" evidence="1">
    <location>
        <begin position="70"/>
        <end position="96"/>
    </location>
</feature>
<dbReference type="PANTHER" id="PTHR24401">
    <property type="entry name" value="SI:CH211-243P7.3-RELATED"/>
    <property type="match status" value="1"/>
</dbReference>
<evidence type="ECO:0000313" key="4">
    <source>
        <dbReference type="Proteomes" id="UP001059041"/>
    </source>
</evidence>
<evidence type="ECO:0000259" key="2">
    <source>
        <dbReference type="Pfam" id="PF20499"/>
    </source>
</evidence>
<dbReference type="PANTHER" id="PTHR24401:SF29">
    <property type="entry name" value="SI:CH211-243P7.3-RELATED"/>
    <property type="match status" value="1"/>
</dbReference>
<reference evidence="3" key="1">
    <citation type="submission" date="2021-02" db="EMBL/GenBank/DDBJ databases">
        <title>Comparative genomics reveals that relaxation of natural selection precedes convergent phenotypic evolution of cavefish.</title>
        <authorList>
            <person name="Peng Z."/>
        </authorList>
    </citation>
    <scope>NUCLEOTIDE SEQUENCE</scope>
    <source>
        <tissue evidence="3">Muscle</tissue>
    </source>
</reference>
<comment type="caution">
    <text evidence="3">The sequence shown here is derived from an EMBL/GenBank/DDBJ whole genome shotgun (WGS) entry which is preliminary data.</text>
</comment>
<evidence type="ECO:0000313" key="3">
    <source>
        <dbReference type="EMBL" id="KAI7804785.1"/>
    </source>
</evidence>
<protein>
    <recommendedName>
        <fullName evidence="2">DUF6729 domain-containing protein</fullName>
    </recommendedName>
</protein>
<sequence>CFCCYKQPTASSEQTQRVREQQPAAAAAQEQSEPQPQARPQPSPSRITLSLSMFTKPRFSGSHIAAAKPNLSAARRPSHVDDQPSTQDPGVPASVPRTTQVVNPPAESCSITAPSGASLQAPSAVPLPRLWSETLPPEDHRWIAGRLFRMGSKGKPELRDNLQLWYYPPQPALTYNQAPAPDRFFAHALLLWMPYKLWRVKVLCPNPACGQHHLTGGGLHKRAHQVLDIDRMYNMVTETLICTKCKASHVSWSQTVLQQLDLGHCSEFRVILTQKYACDLRVIRFLRERGLGNSPTRVIKQLHENHSEEWLKCLARYTTQCVDFVNRPGVLPIKFQEPPKPAVVPSWKWLLTVYSRDILTRLDEIHARITSTYSTVLKMDSTKKFTKKLAGTARGTGLWLTSVGNEFGQVLISVLTAQEGAGLDKMVDGLVKRYQQAGVDPPAVLYVDCGCCTEVGETKLKARFSGWPDLLIRLDIWHFMRRIALGCTTDAHQLYPIFMSRLSACIFEWDGADFSLLRKAKRELLMSQGWPALTDEDVDKHLKREELALHCRRRTRGEETTILLLERLLTELLSSQGNDTLGVPLLDRERMEHIWSVQKKHVKCIQDPPWCGALYREGDLNQGWCASGDIQMCQRLHFSRVLSLASQRFIPGTSANSLNFQIYLLEGLHRWNQDREAACLSSEPSALRSYTGELLHCANCNYEKLFGRKVVPTFCHPARYTGELIGVQYLFLQTGQALQEMNPDSEQTAELLDDLNVEEREEDEGFCDINEDHTLRDLDVVLSPLSTLTLVSFTPVTSSATSVLGSSTPSLVPDTSVLAHSLPQSASPVPSEPSDLPVHLELEDAGQEGDEETAVDYQNVPGFQHVDRLAEYLVELRGHTVLSLTNQEANTIIGLWQKLDDRDKQRVVYAARHQERLLSGRFRTPKRPTHTPGVESTTRCVRALHNSPSPKKKGKGSLSRWSLILQEYRRIGSLCLETAW</sequence>
<dbReference type="Proteomes" id="UP001059041">
    <property type="component" value="Linkage Group LG10"/>
</dbReference>
<dbReference type="AlphaFoldDB" id="A0A9W7TWE3"/>
<feature type="non-terminal residue" evidence="3">
    <location>
        <position position="980"/>
    </location>
</feature>
<organism evidence="3 4">
    <name type="scientific">Triplophysa rosa</name>
    <name type="common">Cave loach</name>
    <dbReference type="NCBI Taxonomy" id="992332"/>
    <lineage>
        <taxon>Eukaryota</taxon>
        <taxon>Metazoa</taxon>
        <taxon>Chordata</taxon>
        <taxon>Craniata</taxon>
        <taxon>Vertebrata</taxon>
        <taxon>Euteleostomi</taxon>
        <taxon>Actinopterygii</taxon>
        <taxon>Neopterygii</taxon>
        <taxon>Teleostei</taxon>
        <taxon>Ostariophysi</taxon>
        <taxon>Cypriniformes</taxon>
        <taxon>Nemacheilidae</taxon>
        <taxon>Triplophysa</taxon>
    </lineage>
</organism>
<feature type="domain" description="DUF6729" evidence="2">
    <location>
        <begin position="131"/>
        <end position="359"/>
    </location>
</feature>
<feature type="compositionally biased region" description="Low complexity" evidence="1">
    <location>
        <begin position="21"/>
        <end position="36"/>
    </location>
</feature>
<name>A0A9W7TWE3_TRIRA</name>
<accession>A0A9W7TWE3</accession>
<evidence type="ECO:0000256" key="1">
    <source>
        <dbReference type="SAM" id="MobiDB-lite"/>
    </source>
</evidence>
<dbReference type="EMBL" id="JAFHDT010000010">
    <property type="protein sequence ID" value="KAI7804785.1"/>
    <property type="molecule type" value="Genomic_DNA"/>
</dbReference>
<dbReference type="InterPro" id="IPR046616">
    <property type="entry name" value="DUF6729"/>
</dbReference>
<dbReference type="Pfam" id="PF20499">
    <property type="entry name" value="DUF6729"/>
    <property type="match status" value="1"/>
</dbReference>
<feature type="region of interest" description="Disordered" evidence="1">
    <location>
        <begin position="1"/>
        <end position="46"/>
    </location>
</feature>